<evidence type="ECO:0000313" key="3">
    <source>
        <dbReference type="Proteomes" id="UP000002216"/>
    </source>
</evidence>
<feature type="transmembrane region" description="Helical" evidence="1">
    <location>
        <begin position="20"/>
        <end position="42"/>
    </location>
</feature>
<keyword evidence="1" id="KW-0812">Transmembrane</keyword>
<gene>
    <name evidence="2" type="ordered locus">Dbac_2578</name>
</gene>
<organism evidence="2 3">
    <name type="scientific">Desulfomicrobium baculatum (strain DSM 4028 / VKM B-1378 / X)</name>
    <name type="common">Desulfovibrio baculatus</name>
    <dbReference type="NCBI Taxonomy" id="525897"/>
    <lineage>
        <taxon>Bacteria</taxon>
        <taxon>Pseudomonadati</taxon>
        <taxon>Thermodesulfobacteriota</taxon>
        <taxon>Desulfovibrionia</taxon>
        <taxon>Desulfovibrionales</taxon>
        <taxon>Desulfomicrobiaceae</taxon>
        <taxon>Desulfomicrobium</taxon>
    </lineage>
</organism>
<keyword evidence="3" id="KW-1185">Reference proteome</keyword>
<dbReference type="Proteomes" id="UP000002216">
    <property type="component" value="Chromosome"/>
</dbReference>
<keyword evidence="1" id="KW-1133">Transmembrane helix</keyword>
<keyword evidence="1" id="KW-0472">Membrane</keyword>
<accession>C7LSA7</accession>
<dbReference type="AlphaFoldDB" id="C7LSA7"/>
<evidence type="ECO:0008006" key="4">
    <source>
        <dbReference type="Google" id="ProtNLM"/>
    </source>
</evidence>
<dbReference type="EMBL" id="CP001629">
    <property type="protein sequence ID" value="ACU90655.1"/>
    <property type="molecule type" value="Genomic_DNA"/>
</dbReference>
<dbReference type="HOGENOM" id="CLU_3079119_0_0_7"/>
<evidence type="ECO:0000313" key="2">
    <source>
        <dbReference type="EMBL" id="ACU90655.1"/>
    </source>
</evidence>
<evidence type="ECO:0000256" key="1">
    <source>
        <dbReference type="SAM" id="Phobius"/>
    </source>
</evidence>
<protein>
    <recommendedName>
        <fullName evidence="4">Lipoprotein</fullName>
    </recommendedName>
</protein>
<dbReference type="KEGG" id="dba:Dbac_2578"/>
<dbReference type="PROSITE" id="PS51257">
    <property type="entry name" value="PROKAR_LIPOPROTEIN"/>
    <property type="match status" value="1"/>
</dbReference>
<proteinExistence type="predicted"/>
<reference evidence="2 3" key="1">
    <citation type="journal article" date="2009" name="Stand. Genomic Sci.">
        <title>Complete genome sequence of Desulfomicrobium baculatum type strain (X).</title>
        <authorList>
            <person name="Copeland A."/>
            <person name="Spring S."/>
            <person name="Goker M."/>
            <person name="Schneider S."/>
            <person name="Lapidus A."/>
            <person name="Del Rio T.G."/>
            <person name="Tice H."/>
            <person name="Cheng J.F."/>
            <person name="Chen F."/>
            <person name="Nolan M."/>
            <person name="Bruce D."/>
            <person name="Goodwin L."/>
            <person name="Pitluck S."/>
            <person name="Ivanova N."/>
            <person name="Mavrommatis K."/>
            <person name="Ovchinnikova G."/>
            <person name="Pati A."/>
            <person name="Chen A."/>
            <person name="Palaniappan K."/>
            <person name="Land M."/>
            <person name="Hauser L."/>
            <person name="Chang Y.J."/>
            <person name="Jeffries C.C."/>
            <person name="Meincke L."/>
            <person name="Sims D."/>
            <person name="Brettin T."/>
            <person name="Detter J.C."/>
            <person name="Han C."/>
            <person name="Chain P."/>
            <person name="Bristow J."/>
            <person name="Eisen J.A."/>
            <person name="Markowitz V."/>
            <person name="Hugenholtz P."/>
            <person name="Kyrpides N.C."/>
            <person name="Klenk H.P."/>
            <person name="Lucas S."/>
        </authorList>
    </citation>
    <scope>NUCLEOTIDE SEQUENCE [LARGE SCALE GENOMIC DNA]</scope>
    <source>
        <strain evidence="3">DSM 4028 / VKM B-1378 / X</strain>
    </source>
</reference>
<dbReference type="RefSeq" id="WP_015774744.1">
    <property type="nucleotide sequence ID" value="NC_013173.1"/>
</dbReference>
<sequence>MRVWLPHCIYKTFPLFVGTVGLAGCLAGSSASLALGGVLMLYSGGVCYLRKG</sequence>
<name>C7LSA7_DESBD</name>